<proteinExistence type="predicted"/>
<reference evidence="2 3" key="1">
    <citation type="submission" date="2016-11" db="EMBL/GenBank/DDBJ databases">
        <authorList>
            <person name="Jaros S."/>
            <person name="Januszkiewicz K."/>
            <person name="Wedrychowicz H."/>
        </authorList>
    </citation>
    <scope>NUCLEOTIDE SEQUENCE [LARGE SCALE GENOMIC DNA]</scope>
    <source>
        <strain evidence="2 3">DSM 24574</strain>
    </source>
</reference>
<dbReference type="Gene3D" id="1.25.40.390">
    <property type="match status" value="2"/>
</dbReference>
<dbReference type="InterPro" id="IPR011990">
    <property type="entry name" value="TPR-like_helical_dom_sf"/>
</dbReference>
<gene>
    <name evidence="2" type="ORF">SAMN04488109_2896</name>
</gene>
<organism evidence="2 3">
    <name type="scientific">Chryseolinea serpens</name>
    <dbReference type="NCBI Taxonomy" id="947013"/>
    <lineage>
        <taxon>Bacteria</taxon>
        <taxon>Pseudomonadati</taxon>
        <taxon>Bacteroidota</taxon>
        <taxon>Cytophagia</taxon>
        <taxon>Cytophagales</taxon>
        <taxon>Fulvivirgaceae</taxon>
        <taxon>Chryseolinea</taxon>
    </lineage>
</organism>
<feature type="chain" id="PRO_5009913231" evidence="1">
    <location>
        <begin position="22"/>
        <end position="558"/>
    </location>
</feature>
<dbReference type="RefSeq" id="WP_073135355.1">
    <property type="nucleotide sequence ID" value="NZ_FQWQ01000002.1"/>
</dbReference>
<dbReference type="STRING" id="947013.SAMN04488109_2896"/>
<dbReference type="AlphaFoldDB" id="A0A1M5QME0"/>
<dbReference type="SUPFAM" id="SSF48452">
    <property type="entry name" value="TPR-like"/>
    <property type="match status" value="1"/>
</dbReference>
<evidence type="ECO:0000313" key="2">
    <source>
        <dbReference type="EMBL" id="SHH15116.1"/>
    </source>
</evidence>
<evidence type="ECO:0000256" key="1">
    <source>
        <dbReference type="SAM" id="SignalP"/>
    </source>
</evidence>
<feature type="signal peptide" evidence="1">
    <location>
        <begin position="1"/>
        <end position="21"/>
    </location>
</feature>
<dbReference type="OrthoDB" id="1183184at2"/>
<keyword evidence="1" id="KW-0732">Signal</keyword>
<dbReference type="EMBL" id="FQWQ01000002">
    <property type="protein sequence ID" value="SHH15116.1"/>
    <property type="molecule type" value="Genomic_DNA"/>
</dbReference>
<dbReference type="PROSITE" id="PS51257">
    <property type="entry name" value="PROKAR_LIPOPROTEIN"/>
    <property type="match status" value="1"/>
</dbReference>
<evidence type="ECO:0000313" key="3">
    <source>
        <dbReference type="Proteomes" id="UP000184212"/>
    </source>
</evidence>
<accession>A0A1M5QME0</accession>
<dbReference type="Proteomes" id="UP000184212">
    <property type="component" value="Unassembled WGS sequence"/>
</dbReference>
<sequence>MKHRKLYISLCLLLLVTQACKNELTDVVNKNEPLENALSTEGGLVAYAKGGAYINGIGSYYASVDDQLGPRTGRNLGFLTAQIFGLHDAMGDIIYIPWGNQSFRFANNPTDITIDDGTVVPMPIGVSQPYELRLRNDRAYGPANTMLMEWTQMYFLNNAMNILLKKVDGAEYSGDAENKKHTLKAWGYWWKGYAYSRIGSMYVAGVINDEPNLTNGDFKTNAEIITEAMANFDKAEAELTAITDPGVSADILAVAIPGYCQQGKGGIPSPEAWIRNINTLRARNILVNTRVADMTAAQWTAIEGFVDNGIQEDDPVFIVKTTEDFSRSVVDPNFGSVAGLAATEDGQTFYVSERLIQDFRANDQRMANNFDLLESPQVNMRGRGLGYGTRYYLVDGGNNMPGVITYVHTQETGVDDIYLAGTYEENQLMKAEVLIRSGNVGGGTALIDDVRSDQGAGLAAIGAITQAEALEELRSERRISLAFRGLSFYDARRMGVTDDKSVGGGRANGVILSNFTGSTVVNTKAFINYNYLPYFDVPKNEVEYNNPALGSAPVVGPE</sequence>
<protein>
    <submittedName>
        <fullName evidence="2">SusD family protein</fullName>
    </submittedName>
</protein>
<keyword evidence="3" id="KW-1185">Reference proteome</keyword>
<name>A0A1M5QME0_9BACT</name>